<dbReference type="OrthoDB" id="10059059at2759"/>
<dbReference type="Gene3D" id="1.10.10.2830">
    <property type="match status" value="1"/>
</dbReference>
<dbReference type="InterPro" id="IPR027417">
    <property type="entry name" value="P-loop_NTPase"/>
</dbReference>
<dbReference type="CDD" id="cd02042">
    <property type="entry name" value="ParAB_family"/>
    <property type="match status" value="1"/>
</dbReference>
<dbReference type="Pfam" id="PF02195">
    <property type="entry name" value="ParB_N"/>
    <property type="match status" value="1"/>
</dbReference>
<dbReference type="CDD" id="cd16393">
    <property type="entry name" value="SPO0J_N"/>
    <property type="match status" value="1"/>
</dbReference>
<feature type="domain" description="ParB-like N-terminal" evidence="3">
    <location>
        <begin position="264"/>
        <end position="354"/>
    </location>
</feature>
<dbReference type="PANTHER" id="PTHR13696">
    <property type="entry name" value="P-LOOP CONTAINING NUCLEOSIDE TRIPHOSPHATE HYDROLASE"/>
    <property type="match status" value="1"/>
</dbReference>
<proteinExistence type="inferred from homology"/>
<evidence type="ECO:0000256" key="2">
    <source>
        <dbReference type="ARBA" id="ARBA00023125"/>
    </source>
</evidence>
<dbReference type="InterPro" id="IPR041468">
    <property type="entry name" value="HTH_ParB/Spo0J"/>
</dbReference>
<evidence type="ECO:0000313" key="5">
    <source>
        <dbReference type="Proteomes" id="UP000250235"/>
    </source>
</evidence>
<dbReference type="SUPFAM" id="SSF52540">
    <property type="entry name" value="P-loop containing nucleoside triphosphate hydrolases"/>
    <property type="match status" value="1"/>
</dbReference>
<sequence>MARIIAVANQKGGVGKTTTAVNLAAALAAAKRRVLLVDLDPQGNATMASGVDKHAARPNGCAVLLEESTVADAVVATDGHYDLLPGNGDLTAAELKLMDTLAREHRLKEQLAAVNGRYDTILIDCPPSLNLLTLNALTAADGVLIPVQCEYFALEGLSSLLETVKAVRQRLNPKLEIEGLLRTMYDVRNNLGNEVSAQLTQHFGDKVLRSIIPRNVRLAEAPSHGQPIHLYDRSSRGAIAYIGLAGEVIRRERGLPPAPEGELRTLPIQQIRPGKYQPRRHWNDEALDELAASIKAQGLIQPVVVRAIGKHQYELIAGERRWRAAQRAQLAEIPVLVKEVPEVAVPAMALIENIQRQDLTPLEEADALKRLIEDFELTHQQAADAVGRSRAAVSNLLRLTEMPDAIKKLLDEGKLEMGHARCLLTLDESIAVPLARQAATLGWSVRELEEAARRAQAAPKGKAKGAPSRDPNIAALERELAERFATRVEVAAARGGRGKLVIHYHSNDELEGILGKIR</sequence>
<dbReference type="GO" id="GO:0003677">
    <property type="term" value="F:DNA binding"/>
    <property type="evidence" value="ECO:0007669"/>
    <property type="project" value="UniProtKB-KW"/>
</dbReference>
<protein>
    <recommendedName>
        <fullName evidence="3">ParB-like N-terminal domain-containing protein</fullName>
    </recommendedName>
</protein>
<name>A0A2Z7A064_9LAMI</name>
<reference evidence="4 5" key="1">
    <citation type="journal article" date="2015" name="Proc. Natl. Acad. Sci. U.S.A.">
        <title>The resurrection genome of Boea hygrometrica: A blueprint for survival of dehydration.</title>
        <authorList>
            <person name="Xiao L."/>
            <person name="Yang G."/>
            <person name="Zhang L."/>
            <person name="Yang X."/>
            <person name="Zhao S."/>
            <person name="Ji Z."/>
            <person name="Zhou Q."/>
            <person name="Hu M."/>
            <person name="Wang Y."/>
            <person name="Chen M."/>
            <person name="Xu Y."/>
            <person name="Jin H."/>
            <person name="Xiao X."/>
            <person name="Hu G."/>
            <person name="Bao F."/>
            <person name="Hu Y."/>
            <person name="Wan P."/>
            <person name="Li L."/>
            <person name="Deng X."/>
            <person name="Kuang T."/>
            <person name="Xiang C."/>
            <person name="Zhu J.K."/>
            <person name="Oliver M.J."/>
            <person name="He Y."/>
        </authorList>
    </citation>
    <scope>NUCLEOTIDE SEQUENCE [LARGE SCALE GENOMIC DNA]</scope>
    <source>
        <strain evidence="5">cv. XS01</strain>
    </source>
</reference>
<dbReference type="InterPro" id="IPR003115">
    <property type="entry name" value="ParB_N"/>
</dbReference>
<dbReference type="InterPro" id="IPR036086">
    <property type="entry name" value="ParB/Sulfiredoxin_sf"/>
</dbReference>
<dbReference type="SUPFAM" id="SSF110849">
    <property type="entry name" value="ParB/Sulfiredoxin"/>
    <property type="match status" value="1"/>
</dbReference>
<comment type="similarity">
    <text evidence="1">Belongs to the ParB family.</text>
</comment>
<dbReference type="FunFam" id="1.10.10.2830:FF:000001">
    <property type="entry name" value="Chromosome partitioning protein ParB"/>
    <property type="match status" value="1"/>
</dbReference>
<dbReference type="Pfam" id="PF13614">
    <property type="entry name" value="AAA_31"/>
    <property type="match status" value="1"/>
</dbReference>
<dbReference type="InterPro" id="IPR025669">
    <property type="entry name" value="AAA_dom"/>
</dbReference>
<dbReference type="InterPro" id="IPR057240">
    <property type="entry name" value="ParB_dimer_C"/>
</dbReference>
<gene>
    <name evidence="4" type="ORF">F511_04334</name>
</gene>
<dbReference type="PANTHER" id="PTHR13696:SF52">
    <property type="entry name" value="PARA FAMILY PROTEIN CT_582"/>
    <property type="match status" value="1"/>
</dbReference>
<dbReference type="Pfam" id="PF17762">
    <property type="entry name" value="HTH_ParB"/>
    <property type="match status" value="1"/>
</dbReference>
<keyword evidence="2" id="KW-0238">DNA-binding</keyword>
<dbReference type="Proteomes" id="UP000250235">
    <property type="component" value="Unassembled WGS sequence"/>
</dbReference>
<dbReference type="InterPro" id="IPR004437">
    <property type="entry name" value="ParB/RepB/Spo0J"/>
</dbReference>
<evidence type="ECO:0000259" key="3">
    <source>
        <dbReference type="SMART" id="SM00470"/>
    </source>
</evidence>
<accession>A0A2Z7A064</accession>
<evidence type="ECO:0000256" key="1">
    <source>
        <dbReference type="ARBA" id="ARBA00006295"/>
    </source>
</evidence>
<dbReference type="Gene3D" id="3.40.50.300">
    <property type="entry name" value="P-loop containing nucleotide triphosphate hydrolases"/>
    <property type="match status" value="1"/>
</dbReference>
<dbReference type="EMBL" id="KV020185">
    <property type="protein sequence ID" value="KZV14809.1"/>
    <property type="molecule type" value="Genomic_DNA"/>
</dbReference>
<dbReference type="Pfam" id="PF23552">
    <property type="entry name" value="ParB_C"/>
    <property type="match status" value="1"/>
</dbReference>
<dbReference type="SMART" id="SM00470">
    <property type="entry name" value="ParB"/>
    <property type="match status" value="1"/>
</dbReference>
<dbReference type="InterPro" id="IPR050678">
    <property type="entry name" value="DNA_Partitioning_ATPase"/>
</dbReference>
<keyword evidence="5" id="KW-1185">Reference proteome</keyword>
<evidence type="ECO:0000313" key="4">
    <source>
        <dbReference type="EMBL" id="KZV14809.1"/>
    </source>
</evidence>
<dbReference type="FunFam" id="3.40.50.300:FF:000285">
    <property type="entry name" value="Sporulation initiation inhibitor Soj"/>
    <property type="match status" value="1"/>
</dbReference>
<dbReference type="Gene3D" id="3.90.1530.30">
    <property type="match status" value="1"/>
</dbReference>
<organism evidence="4 5">
    <name type="scientific">Dorcoceras hygrometricum</name>
    <dbReference type="NCBI Taxonomy" id="472368"/>
    <lineage>
        <taxon>Eukaryota</taxon>
        <taxon>Viridiplantae</taxon>
        <taxon>Streptophyta</taxon>
        <taxon>Embryophyta</taxon>
        <taxon>Tracheophyta</taxon>
        <taxon>Spermatophyta</taxon>
        <taxon>Magnoliopsida</taxon>
        <taxon>eudicotyledons</taxon>
        <taxon>Gunneridae</taxon>
        <taxon>Pentapetalae</taxon>
        <taxon>asterids</taxon>
        <taxon>lamiids</taxon>
        <taxon>Lamiales</taxon>
        <taxon>Gesneriaceae</taxon>
        <taxon>Didymocarpoideae</taxon>
        <taxon>Trichosporeae</taxon>
        <taxon>Loxocarpinae</taxon>
        <taxon>Dorcoceras</taxon>
    </lineage>
</organism>
<dbReference type="FunFam" id="3.90.1530.30:FF:000001">
    <property type="entry name" value="Chromosome partitioning protein ParB"/>
    <property type="match status" value="1"/>
</dbReference>
<dbReference type="SUPFAM" id="SSF109709">
    <property type="entry name" value="KorB DNA-binding domain-like"/>
    <property type="match status" value="1"/>
</dbReference>
<dbReference type="AlphaFoldDB" id="A0A2Z7A064"/>
<dbReference type="NCBIfam" id="TIGR00180">
    <property type="entry name" value="parB_part"/>
    <property type="match status" value="1"/>
</dbReference>